<dbReference type="InterPro" id="IPR006680">
    <property type="entry name" value="Amidohydro-rel"/>
</dbReference>
<dbReference type="InterPro" id="IPR011059">
    <property type="entry name" value="Metal-dep_hydrolase_composite"/>
</dbReference>
<sequence length="368" mass="38685">MTQSSNESNSRPSRTIIKGARIFDGYDFYPARPISIVGGLISDDISGGSAVEIDATGMTLLPGLIDAHVHLFSTAPLTQLIRAGVTTALDMGTMSHELRMSLRESAESGLTDTRTACLAATSAGSIHSRIPGFPAKALVSGRDGAQKFVADRVTQNADYIKIIADVPGPTQETVTALAAAAREHGKLSIAHAANSAAYAMSHEAGVDVFTHVPLDKALSDELVASIASSGSVVVPTLTMMETMSQRIPGKNYDAARSSVAALHAAGVPIIAGTDANTSPGSPAQIVHGESLHRELELLVLAGLSNVEALRAATSVAAKWFRLDDRGVIQSGKRADLLLVEGDLEKDVGSVRKVRHIWCNGIAMEFERE</sequence>
<dbReference type="SUPFAM" id="SSF51338">
    <property type="entry name" value="Composite domain of metallo-dependent hydrolases"/>
    <property type="match status" value="1"/>
</dbReference>
<evidence type="ECO:0000313" key="3">
    <source>
        <dbReference type="Proteomes" id="UP000250266"/>
    </source>
</evidence>
<evidence type="ECO:0000313" key="2">
    <source>
        <dbReference type="EMBL" id="OCK75343.1"/>
    </source>
</evidence>
<dbReference type="Gene3D" id="3.30.110.90">
    <property type="entry name" value="Amidohydrolase"/>
    <property type="match status" value="1"/>
</dbReference>
<dbReference type="Proteomes" id="UP000250266">
    <property type="component" value="Unassembled WGS sequence"/>
</dbReference>
<protein>
    <submittedName>
        <fullName evidence="2">Amidohydrolase</fullName>
    </submittedName>
</protein>
<evidence type="ECO:0000259" key="1">
    <source>
        <dbReference type="Pfam" id="PF01979"/>
    </source>
</evidence>
<feature type="domain" description="Amidohydrolase-related" evidence="1">
    <location>
        <begin position="59"/>
        <end position="360"/>
    </location>
</feature>
<name>A0A8E2E199_9PEZI</name>
<dbReference type="PANTHER" id="PTHR43135">
    <property type="entry name" value="ALPHA-D-RIBOSE 1-METHYLPHOSPHONATE 5-TRIPHOSPHATE DIPHOSPHATASE"/>
    <property type="match status" value="1"/>
</dbReference>
<dbReference type="Pfam" id="PF01979">
    <property type="entry name" value="Amidohydro_1"/>
    <property type="match status" value="1"/>
</dbReference>
<organism evidence="2 3">
    <name type="scientific">Lepidopterella palustris CBS 459.81</name>
    <dbReference type="NCBI Taxonomy" id="1314670"/>
    <lineage>
        <taxon>Eukaryota</taxon>
        <taxon>Fungi</taxon>
        <taxon>Dikarya</taxon>
        <taxon>Ascomycota</taxon>
        <taxon>Pezizomycotina</taxon>
        <taxon>Dothideomycetes</taxon>
        <taxon>Pleosporomycetidae</taxon>
        <taxon>Mytilinidiales</taxon>
        <taxon>Argynnaceae</taxon>
        <taxon>Lepidopterella</taxon>
    </lineage>
</organism>
<dbReference type="InterPro" id="IPR032466">
    <property type="entry name" value="Metal_Hydrolase"/>
</dbReference>
<dbReference type="PANTHER" id="PTHR43135:SF3">
    <property type="entry name" value="ALPHA-D-RIBOSE 1-METHYLPHOSPHONATE 5-TRIPHOSPHATE DIPHOSPHATASE"/>
    <property type="match status" value="1"/>
</dbReference>
<dbReference type="EMBL" id="KV745329">
    <property type="protein sequence ID" value="OCK75343.1"/>
    <property type="molecule type" value="Genomic_DNA"/>
</dbReference>
<reference evidence="2 3" key="1">
    <citation type="journal article" date="2016" name="Nat. Commun.">
        <title>Ectomycorrhizal ecology is imprinted in the genome of the dominant symbiotic fungus Cenococcum geophilum.</title>
        <authorList>
            <consortium name="DOE Joint Genome Institute"/>
            <person name="Peter M."/>
            <person name="Kohler A."/>
            <person name="Ohm R.A."/>
            <person name="Kuo A."/>
            <person name="Krutzmann J."/>
            <person name="Morin E."/>
            <person name="Arend M."/>
            <person name="Barry K.W."/>
            <person name="Binder M."/>
            <person name="Choi C."/>
            <person name="Clum A."/>
            <person name="Copeland A."/>
            <person name="Grisel N."/>
            <person name="Haridas S."/>
            <person name="Kipfer T."/>
            <person name="LaButti K."/>
            <person name="Lindquist E."/>
            <person name="Lipzen A."/>
            <person name="Maire R."/>
            <person name="Meier B."/>
            <person name="Mihaltcheva S."/>
            <person name="Molinier V."/>
            <person name="Murat C."/>
            <person name="Poggeler S."/>
            <person name="Quandt C.A."/>
            <person name="Sperisen C."/>
            <person name="Tritt A."/>
            <person name="Tisserant E."/>
            <person name="Crous P.W."/>
            <person name="Henrissat B."/>
            <person name="Nehls U."/>
            <person name="Egli S."/>
            <person name="Spatafora J.W."/>
            <person name="Grigoriev I.V."/>
            <person name="Martin F.M."/>
        </authorList>
    </citation>
    <scope>NUCLEOTIDE SEQUENCE [LARGE SCALE GENOMIC DNA]</scope>
    <source>
        <strain evidence="2 3">CBS 459.81</strain>
    </source>
</reference>
<dbReference type="SUPFAM" id="SSF51556">
    <property type="entry name" value="Metallo-dependent hydrolases"/>
    <property type="match status" value="1"/>
</dbReference>
<dbReference type="AlphaFoldDB" id="A0A8E2E199"/>
<keyword evidence="2" id="KW-0378">Hydrolase</keyword>
<dbReference type="OrthoDB" id="194468at2759"/>
<dbReference type="Gene3D" id="3.40.50.10910">
    <property type="entry name" value="Amidohydrolase"/>
    <property type="match status" value="1"/>
</dbReference>
<accession>A0A8E2E199</accession>
<keyword evidence="3" id="KW-1185">Reference proteome</keyword>
<dbReference type="GO" id="GO:0016810">
    <property type="term" value="F:hydrolase activity, acting on carbon-nitrogen (but not peptide) bonds"/>
    <property type="evidence" value="ECO:0007669"/>
    <property type="project" value="InterPro"/>
</dbReference>
<gene>
    <name evidence="2" type="ORF">K432DRAFT_386269</name>
</gene>
<dbReference type="Gene3D" id="1.20.58.520">
    <property type="entry name" value="Amidohydrolase"/>
    <property type="match status" value="1"/>
</dbReference>
<dbReference type="Gene3D" id="2.30.40.10">
    <property type="entry name" value="Urease, subunit C, domain 1"/>
    <property type="match status" value="1"/>
</dbReference>
<dbReference type="InterPro" id="IPR051781">
    <property type="entry name" value="Metallo-dep_Hydrolase"/>
</dbReference>
<proteinExistence type="predicted"/>